<gene>
    <name evidence="5" type="ORF">J2S44_006603</name>
</gene>
<name>A0AAE4CX95_9ACTN</name>
<accession>A0AAE4CX95</accession>
<dbReference type="RefSeq" id="WP_310421880.1">
    <property type="nucleotide sequence ID" value="NZ_JAVDYC010000001.1"/>
</dbReference>
<dbReference type="InterPro" id="IPR011330">
    <property type="entry name" value="Glyco_hydro/deAcase_b/a-brl"/>
</dbReference>
<dbReference type="InterPro" id="IPR050248">
    <property type="entry name" value="Polysacc_deacetylase_ArnD"/>
</dbReference>
<keyword evidence="1" id="KW-0479">Metal-binding</keyword>
<dbReference type="GO" id="GO:0046872">
    <property type="term" value="F:metal ion binding"/>
    <property type="evidence" value="ECO:0007669"/>
    <property type="project" value="UniProtKB-KW"/>
</dbReference>
<dbReference type="PANTHER" id="PTHR10587">
    <property type="entry name" value="GLYCOSYL TRANSFERASE-RELATED"/>
    <property type="match status" value="1"/>
</dbReference>
<dbReference type="GO" id="GO:0016020">
    <property type="term" value="C:membrane"/>
    <property type="evidence" value="ECO:0007669"/>
    <property type="project" value="TreeGrafter"/>
</dbReference>
<dbReference type="Proteomes" id="UP001183629">
    <property type="component" value="Unassembled WGS sequence"/>
</dbReference>
<dbReference type="Gene3D" id="3.20.20.370">
    <property type="entry name" value="Glycoside hydrolase/deacetylase"/>
    <property type="match status" value="1"/>
</dbReference>
<dbReference type="CDD" id="cd10917">
    <property type="entry name" value="CE4_NodB_like_6s_7s"/>
    <property type="match status" value="1"/>
</dbReference>
<keyword evidence="6" id="KW-1185">Reference proteome</keyword>
<feature type="chain" id="PRO_5042148606" evidence="3">
    <location>
        <begin position="25"/>
        <end position="223"/>
    </location>
</feature>
<proteinExistence type="predicted"/>
<feature type="signal peptide" evidence="3">
    <location>
        <begin position="1"/>
        <end position="24"/>
    </location>
</feature>
<dbReference type="InterPro" id="IPR002509">
    <property type="entry name" value="NODB_dom"/>
</dbReference>
<dbReference type="SUPFAM" id="SSF88713">
    <property type="entry name" value="Glycoside hydrolase/deacetylase"/>
    <property type="match status" value="1"/>
</dbReference>
<organism evidence="5 6">
    <name type="scientific">Catenuloplanes niger</name>
    <dbReference type="NCBI Taxonomy" id="587534"/>
    <lineage>
        <taxon>Bacteria</taxon>
        <taxon>Bacillati</taxon>
        <taxon>Actinomycetota</taxon>
        <taxon>Actinomycetes</taxon>
        <taxon>Micromonosporales</taxon>
        <taxon>Micromonosporaceae</taxon>
        <taxon>Catenuloplanes</taxon>
    </lineage>
</organism>
<evidence type="ECO:0000256" key="1">
    <source>
        <dbReference type="ARBA" id="ARBA00022723"/>
    </source>
</evidence>
<dbReference type="GO" id="GO:0005975">
    <property type="term" value="P:carbohydrate metabolic process"/>
    <property type="evidence" value="ECO:0007669"/>
    <property type="project" value="InterPro"/>
</dbReference>
<dbReference type="AlphaFoldDB" id="A0AAE4CX95"/>
<reference evidence="5 6" key="1">
    <citation type="submission" date="2023-07" db="EMBL/GenBank/DDBJ databases">
        <title>Sequencing the genomes of 1000 actinobacteria strains.</title>
        <authorList>
            <person name="Klenk H.-P."/>
        </authorList>
    </citation>
    <scope>NUCLEOTIDE SEQUENCE [LARGE SCALE GENOMIC DNA]</scope>
    <source>
        <strain evidence="5 6">DSM 44711</strain>
    </source>
</reference>
<evidence type="ECO:0000313" key="5">
    <source>
        <dbReference type="EMBL" id="MDR7326353.1"/>
    </source>
</evidence>
<sequence length="223" mass="23315">MRPLRYVAVLLVAVVLLAPGAALAAAPGAAAVGTVSLTFDDGPHATYTPQILDVLAAERVTATFCLVGTQAQRYPALVRRIVADGHRLCNHSMRHDNMSTWTPAQIEADLLAANAAIRAAAPDARIPYFRAPYGAWGQSAAVAAGLGMARLGWTVDPRDWSRPGTDAIVTAVLAQLRPGGIVLMHDGGGDRSQTVAALAVLIPRLRTDGWTFAVPPTLTPAAA</sequence>
<dbReference type="PROSITE" id="PS51677">
    <property type="entry name" value="NODB"/>
    <property type="match status" value="1"/>
</dbReference>
<evidence type="ECO:0000256" key="3">
    <source>
        <dbReference type="SAM" id="SignalP"/>
    </source>
</evidence>
<dbReference type="EMBL" id="JAVDYC010000001">
    <property type="protein sequence ID" value="MDR7326353.1"/>
    <property type="molecule type" value="Genomic_DNA"/>
</dbReference>
<feature type="domain" description="NodB homology" evidence="4">
    <location>
        <begin position="33"/>
        <end position="213"/>
    </location>
</feature>
<keyword evidence="2" id="KW-0378">Hydrolase</keyword>
<keyword evidence="3" id="KW-0732">Signal</keyword>
<evidence type="ECO:0000256" key="2">
    <source>
        <dbReference type="ARBA" id="ARBA00022801"/>
    </source>
</evidence>
<protein>
    <submittedName>
        <fullName evidence="5">Chitooligosaccharide deacetylase NodB</fullName>
    </submittedName>
</protein>
<dbReference type="Pfam" id="PF01522">
    <property type="entry name" value="Polysacc_deac_1"/>
    <property type="match status" value="1"/>
</dbReference>
<dbReference type="GO" id="GO:0016810">
    <property type="term" value="F:hydrolase activity, acting on carbon-nitrogen (but not peptide) bonds"/>
    <property type="evidence" value="ECO:0007669"/>
    <property type="project" value="InterPro"/>
</dbReference>
<dbReference type="PANTHER" id="PTHR10587:SF133">
    <property type="entry name" value="CHITIN DEACETYLASE 1-RELATED"/>
    <property type="match status" value="1"/>
</dbReference>
<comment type="caution">
    <text evidence="5">The sequence shown here is derived from an EMBL/GenBank/DDBJ whole genome shotgun (WGS) entry which is preliminary data.</text>
</comment>
<evidence type="ECO:0000259" key="4">
    <source>
        <dbReference type="PROSITE" id="PS51677"/>
    </source>
</evidence>
<evidence type="ECO:0000313" key="6">
    <source>
        <dbReference type="Proteomes" id="UP001183629"/>
    </source>
</evidence>